<evidence type="ECO:0000256" key="5">
    <source>
        <dbReference type="ARBA" id="ARBA00022759"/>
    </source>
</evidence>
<feature type="compositionally biased region" description="Basic and acidic residues" evidence="11">
    <location>
        <begin position="26"/>
        <end position="41"/>
    </location>
</feature>
<proteinExistence type="inferred from homology"/>
<accession>A0A7R8WY81</accession>
<dbReference type="GO" id="GO:0016787">
    <property type="term" value="F:hydrolase activity"/>
    <property type="evidence" value="ECO:0007669"/>
    <property type="project" value="UniProtKB-KW"/>
</dbReference>
<evidence type="ECO:0000256" key="1">
    <source>
        <dbReference type="ARBA" id="ARBA00001946"/>
    </source>
</evidence>
<dbReference type="EMBL" id="LR899545">
    <property type="protein sequence ID" value="CAD7240396.1"/>
    <property type="molecule type" value="Genomic_DNA"/>
</dbReference>
<dbReference type="InterPro" id="IPR051101">
    <property type="entry name" value="ZC3H12/N4BP1_RNase_Reg"/>
</dbReference>
<dbReference type="InterPro" id="IPR000571">
    <property type="entry name" value="Znf_CCCH"/>
</dbReference>
<dbReference type="GO" id="GO:0003729">
    <property type="term" value="F:mRNA binding"/>
    <property type="evidence" value="ECO:0007669"/>
    <property type="project" value="TreeGrafter"/>
</dbReference>
<keyword evidence="8 10" id="KW-0862">Zinc</keyword>
<feature type="compositionally biased region" description="Low complexity" evidence="11">
    <location>
        <begin position="57"/>
        <end position="66"/>
    </location>
</feature>
<dbReference type="CDD" id="cd18729">
    <property type="entry name" value="PIN_Zc3h12-like"/>
    <property type="match status" value="1"/>
</dbReference>
<dbReference type="GO" id="GO:0004521">
    <property type="term" value="F:RNA endonuclease activity"/>
    <property type="evidence" value="ECO:0007669"/>
    <property type="project" value="TreeGrafter"/>
</dbReference>
<reference evidence="13" key="1">
    <citation type="submission" date="2020-11" db="EMBL/GenBank/DDBJ databases">
        <authorList>
            <person name="Tran Van P."/>
        </authorList>
    </citation>
    <scope>NUCLEOTIDE SEQUENCE</scope>
</reference>
<evidence type="ECO:0000256" key="4">
    <source>
        <dbReference type="ARBA" id="ARBA00022723"/>
    </source>
</evidence>
<protein>
    <recommendedName>
        <fullName evidence="12">C3H1-type domain-containing protein</fullName>
    </recommendedName>
</protein>
<feature type="compositionally biased region" description="Basic and acidic residues" evidence="11">
    <location>
        <begin position="1"/>
        <end position="10"/>
    </location>
</feature>
<dbReference type="Pfam" id="PF18039">
    <property type="entry name" value="UBA_6"/>
    <property type="match status" value="1"/>
</dbReference>
<feature type="region of interest" description="Disordered" evidence="11">
    <location>
        <begin position="901"/>
        <end position="924"/>
    </location>
</feature>
<feature type="domain" description="C3H1-type" evidence="12">
    <location>
        <begin position="605"/>
        <end position="630"/>
    </location>
</feature>
<dbReference type="EMBL" id="CAJPEV010000028">
    <property type="protein sequence ID" value="CAG0879074.1"/>
    <property type="molecule type" value="Genomic_DNA"/>
</dbReference>
<evidence type="ECO:0000259" key="12">
    <source>
        <dbReference type="PROSITE" id="PS50103"/>
    </source>
</evidence>
<gene>
    <name evidence="13" type="ORF">DSTB1V02_LOCUS420</name>
</gene>
<dbReference type="InterPro" id="IPR021869">
    <property type="entry name" value="RNase_Zc3h12_NYN"/>
</dbReference>
<dbReference type="Pfam" id="PF11977">
    <property type="entry name" value="RNase_Zc3h12a"/>
    <property type="match status" value="1"/>
</dbReference>
<organism evidence="13">
    <name type="scientific">Darwinula stevensoni</name>
    <dbReference type="NCBI Taxonomy" id="69355"/>
    <lineage>
        <taxon>Eukaryota</taxon>
        <taxon>Metazoa</taxon>
        <taxon>Ecdysozoa</taxon>
        <taxon>Arthropoda</taxon>
        <taxon>Crustacea</taxon>
        <taxon>Oligostraca</taxon>
        <taxon>Ostracoda</taxon>
        <taxon>Podocopa</taxon>
        <taxon>Podocopida</taxon>
        <taxon>Darwinulocopina</taxon>
        <taxon>Darwinuloidea</taxon>
        <taxon>Darwinulidae</taxon>
        <taxon>Darwinula</taxon>
    </lineage>
</organism>
<dbReference type="Gene3D" id="3.40.50.11980">
    <property type="match status" value="1"/>
</dbReference>
<name>A0A7R8WY81_9CRUS</name>
<dbReference type="InterPro" id="IPR040546">
    <property type="entry name" value="Rege-1_UBA-like"/>
</dbReference>
<feature type="region of interest" description="Disordered" evidence="11">
    <location>
        <begin position="312"/>
        <end position="335"/>
    </location>
</feature>
<dbReference type="PANTHER" id="PTHR12876:SF35">
    <property type="entry name" value="LD08718P-RELATED"/>
    <property type="match status" value="1"/>
</dbReference>
<evidence type="ECO:0000256" key="7">
    <source>
        <dbReference type="ARBA" id="ARBA00022801"/>
    </source>
</evidence>
<keyword evidence="7" id="KW-0378">Hydrolase</keyword>
<dbReference type="AlphaFoldDB" id="A0A7R8WY81"/>
<keyword evidence="5" id="KW-0255">Endonuclease</keyword>
<feature type="region of interest" description="Disordered" evidence="11">
    <location>
        <begin position="1"/>
        <end position="67"/>
    </location>
</feature>
<dbReference type="PROSITE" id="PS50103">
    <property type="entry name" value="ZF_C3H1"/>
    <property type="match status" value="1"/>
</dbReference>
<evidence type="ECO:0000313" key="14">
    <source>
        <dbReference type="Proteomes" id="UP000677054"/>
    </source>
</evidence>
<comment type="similarity">
    <text evidence="2">Belongs to the ZC3H12 family.</text>
</comment>
<evidence type="ECO:0000256" key="11">
    <source>
        <dbReference type="SAM" id="MobiDB-lite"/>
    </source>
</evidence>
<evidence type="ECO:0000256" key="6">
    <source>
        <dbReference type="ARBA" id="ARBA00022771"/>
    </source>
</evidence>
<feature type="compositionally biased region" description="Basic and acidic residues" evidence="11">
    <location>
        <begin position="650"/>
        <end position="664"/>
    </location>
</feature>
<evidence type="ECO:0000313" key="13">
    <source>
        <dbReference type="EMBL" id="CAD7240396.1"/>
    </source>
</evidence>
<evidence type="ECO:0000256" key="2">
    <source>
        <dbReference type="ARBA" id="ARBA00010922"/>
    </source>
</evidence>
<feature type="compositionally biased region" description="Polar residues" evidence="11">
    <location>
        <begin position="400"/>
        <end position="410"/>
    </location>
</feature>
<evidence type="ECO:0000256" key="9">
    <source>
        <dbReference type="ARBA" id="ARBA00022842"/>
    </source>
</evidence>
<dbReference type="GO" id="GO:0005634">
    <property type="term" value="C:nucleus"/>
    <property type="evidence" value="ECO:0007669"/>
    <property type="project" value="TreeGrafter"/>
</dbReference>
<dbReference type="GO" id="GO:0008270">
    <property type="term" value="F:zinc ion binding"/>
    <property type="evidence" value="ECO:0007669"/>
    <property type="project" value="UniProtKB-KW"/>
</dbReference>
<comment type="cofactor">
    <cofactor evidence="1">
        <name>Mg(2+)</name>
        <dbReference type="ChEBI" id="CHEBI:18420"/>
    </cofactor>
</comment>
<evidence type="ECO:0000256" key="10">
    <source>
        <dbReference type="PROSITE-ProRule" id="PRU00723"/>
    </source>
</evidence>
<dbReference type="OrthoDB" id="392925at2759"/>
<keyword evidence="14" id="KW-1185">Reference proteome</keyword>
<feature type="compositionally biased region" description="Low complexity" evidence="11">
    <location>
        <begin position="420"/>
        <end position="429"/>
    </location>
</feature>
<evidence type="ECO:0000256" key="8">
    <source>
        <dbReference type="ARBA" id="ARBA00022833"/>
    </source>
</evidence>
<keyword evidence="4 10" id="KW-0479">Metal-binding</keyword>
<keyword evidence="9" id="KW-0460">Magnesium</keyword>
<keyword evidence="6 10" id="KW-0863">Zinc-finger</keyword>
<evidence type="ECO:0000256" key="3">
    <source>
        <dbReference type="ARBA" id="ARBA00022722"/>
    </source>
</evidence>
<dbReference type="PANTHER" id="PTHR12876">
    <property type="entry name" value="N4BP1-RELATED"/>
    <property type="match status" value="1"/>
</dbReference>
<dbReference type="FunFam" id="3.40.50.11980:FF:000001">
    <property type="entry name" value="ZC3H12A isoform 1"/>
    <property type="match status" value="1"/>
</dbReference>
<sequence>MTDQEKRDEGTLTGVGYISDDGSEVSDTRPMENRKEGERGRTGTLIGDVTHGCSRHAAQAPAPAEQGQSVLVGEATSADADSLSFSFPPPSLSLSPLAHPHALTYVRTQSQGYLESVCGSVSDPRWESRRLTFPRDVYDRLRLLRDAVEKDSRAQVVFEEGGRTVLVCGGEGSVGAAVSLLEALASPPPPSIYHRHRPNPRGIGDPSELAFLEQRSPEELLFGSRLPAELSILNTSSSSISPSASASGLLRTGSWGSRKTRCHKLESEDSCYDTDQENLEPVSPHEDVSRTVSETLRQEFQEYVSLAPSIPILDKSQPPIDDKKDVDGDGEEVEEEVETLQYNSRVEFALKLGYSEGQVQRALQKLGPDPEQNELLAELIKLGAGAGVEVPGSPGDSEAGLSTTTSNIPTGETKPDACNSSSSLSSSASSSSFSLRHIVIDGSNVAMSHGNKEVFSCRGIRLAVDWFKARGHTDITVFVPKWRKESSRPDAPIQDQEILLELEKERQLVFTPSRLAGGRRLVCYDDRYILKLAAETDGIVVSNDNYRDLAAENPDFKKVVIERLLMYSFVNDRFMPPDDPLGRNGPTLDAFLRKPVGSSAPFEQLGLAPPCPYGKKCTYGNKCKFLHPERGNQPQKSVTEKLAERAQKKIQEVKARTAKSRDSSPGESLKAKLSLPDYPSGGKPKQALARTASTNPTWTLSLPQCDTEPTITLTTTSPMSPTKTCVHKSKSVENILYPLTLPPNIWNEPPPPIQQAGLLSPPYPPPTISPPSTSLFDARGTTQAKDGHRKLQRQLTLNPNYDPRLYQLRSFVPPPQKPYQMLSPMDPYMGQHLPVTRHASAQEANQSIWAAHDLAQHPNVSRIASAPDSSHRWGSTPQVKLGSTSDTQLNMGGPWGQPSFPPTQPTVSQPHLTQGPIGSRPVLTHPQISSEESRFKLYYHLAHVFPEEQVRAAMKMHPEETNAEKICATILQMFNPQ</sequence>
<keyword evidence="3" id="KW-0540">Nuclease</keyword>
<feature type="region of interest" description="Disordered" evidence="11">
    <location>
        <begin position="650"/>
        <end position="690"/>
    </location>
</feature>
<feature type="zinc finger region" description="C3H1-type" evidence="10">
    <location>
        <begin position="605"/>
        <end position="630"/>
    </location>
</feature>
<dbReference type="GO" id="GO:0036464">
    <property type="term" value="C:cytoplasmic ribonucleoprotein granule"/>
    <property type="evidence" value="ECO:0007669"/>
    <property type="project" value="TreeGrafter"/>
</dbReference>
<feature type="region of interest" description="Disordered" evidence="11">
    <location>
        <begin position="387"/>
        <end position="429"/>
    </location>
</feature>
<dbReference type="Proteomes" id="UP000677054">
    <property type="component" value="Unassembled WGS sequence"/>
</dbReference>